<dbReference type="OrthoDB" id="5631387at2759"/>
<sequence>MRSELASVRNLLTEFKDRELASLQGEFAKVIKKTADTSESVPGSSSGIEAAADTAPLEMVSGAGADADADRVFKLASCQQQALWKLMEKADGVVPSTRLDILFNSSADLMQIKAACFDKEVSELTLTLGEKIRQMRKKIISDAELLDKTLNRILKATSSSQ</sequence>
<evidence type="ECO:0000313" key="1">
    <source>
        <dbReference type="EMBL" id="OMJ26418.1"/>
    </source>
</evidence>
<proteinExistence type="predicted"/>
<keyword evidence="2" id="KW-1185">Reference proteome</keyword>
<reference evidence="1 2" key="1">
    <citation type="submission" date="2017-01" db="EMBL/GenBank/DDBJ databases">
        <authorList>
            <person name="Mah S.A."/>
            <person name="Swanson W.J."/>
            <person name="Moy G.W."/>
            <person name="Vacquier V.D."/>
        </authorList>
    </citation>
    <scope>NUCLEOTIDE SEQUENCE [LARGE SCALE GENOMIC DNA]</scope>
    <source>
        <strain evidence="1 2">GSMNP</strain>
    </source>
</reference>
<dbReference type="Proteomes" id="UP000187283">
    <property type="component" value="Unassembled WGS sequence"/>
</dbReference>
<name>A0A1R1YHM1_9FUNG</name>
<protein>
    <submittedName>
        <fullName evidence="1">Uncharacterized protein</fullName>
    </submittedName>
</protein>
<comment type="caution">
    <text evidence="1">The sequence shown here is derived from an EMBL/GenBank/DDBJ whole genome shotgun (WGS) entry which is preliminary data.</text>
</comment>
<accession>A0A1R1YHM1</accession>
<gene>
    <name evidence="1" type="ORF">AYI70_g201</name>
</gene>
<dbReference type="AlphaFoldDB" id="A0A1R1YHM1"/>
<dbReference type="EMBL" id="LSSN01000021">
    <property type="protein sequence ID" value="OMJ26418.1"/>
    <property type="molecule type" value="Genomic_DNA"/>
</dbReference>
<organism evidence="1 2">
    <name type="scientific">Smittium culicis</name>
    <dbReference type="NCBI Taxonomy" id="133412"/>
    <lineage>
        <taxon>Eukaryota</taxon>
        <taxon>Fungi</taxon>
        <taxon>Fungi incertae sedis</taxon>
        <taxon>Zoopagomycota</taxon>
        <taxon>Kickxellomycotina</taxon>
        <taxon>Harpellomycetes</taxon>
        <taxon>Harpellales</taxon>
        <taxon>Legeriomycetaceae</taxon>
        <taxon>Smittium</taxon>
    </lineage>
</organism>
<evidence type="ECO:0000313" key="2">
    <source>
        <dbReference type="Proteomes" id="UP000187283"/>
    </source>
</evidence>